<feature type="region of interest" description="Disordered" evidence="2">
    <location>
        <begin position="604"/>
        <end position="693"/>
    </location>
</feature>
<evidence type="ECO:0000256" key="2">
    <source>
        <dbReference type="SAM" id="MobiDB-lite"/>
    </source>
</evidence>
<gene>
    <name evidence="5" type="ORF">LYPA_23C022313</name>
</gene>
<feature type="compositionally biased region" description="Low complexity" evidence="2">
    <location>
        <begin position="613"/>
        <end position="628"/>
    </location>
</feature>
<evidence type="ECO:0000313" key="5">
    <source>
        <dbReference type="EMBL" id="VFV28842.1"/>
    </source>
</evidence>
<dbReference type="FunFam" id="1.20.900.10:FF:000019">
    <property type="entry name" value="Pleckstrin homology domain-containing family G member 1"/>
    <property type="match status" value="1"/>
</dbReference>
<evidence type="ECO:0000313" key="6">
    <source>
        <dbReference type="Proteomes" id="UP000386466"/>
    </source>
</evidence>
<dbReference type="CDD" id="cd00160">
    <property type="entry name" value="RhoGEF"/>
    <property type="match status" value="1"/>
</dbReference>
<feature type="region of interest" description="Disordered" evidence="2">
    <location>
        <begin position="1035"/>
        <end position="1102"/>
    </location>
</feature>
<dbReference type="Pfam" id="PF00621">
    <property type="entry name" value="RhoGEF"/>
    <property type="match status" value="1"/>
</dbReference>
<dbReference type="InterPro" id="IPR001849">
    <property type="entry name" value="PH_domain"/>
</dbReference>
<reference evidence="5 6" key="1">
    <citation type="submission" date="2019-01" db="EMBL/GenBank/DDBJ databases">
        <authorList>
            <person name="Alioto T."/>
            <person name="Alioto T."/>
        </authorList>
    </citation>
    <scope>NUCLEOTIDE SEQUENCE [LARGE SCALE GENOMIC DNA]</scope>
</reference>
<dbReference type="SUPFAM" id="SSF48065">
    <property type="entry name" value="DBL homology domain (DH-domain)"/>
    <property type="match status" value="1"/>
</dbReference>
<dbReference type="InterPro" id="IPR000219">
    <property type="entry name" value="DH_dom"/>
</dbReference>
<dbReference type="CDD" id="cd13243">
    <property type="entry name" value="PH_PLEKHG1_G2_G3"/>
    <property type="match status" value="1"/>
</dbReference>
<dbReference type="GO" id="GO:0005829">
    <property type="term" value="C:cytosol"/>
    <property type="evidence" value="ECO:0007669"/>
    <property type="project" value="UniProtKB-ARBA"/>
</dbReference>
<feature type="compositionally biased region" description="Acidic residues" evidence="2">
    <location>
        <begin position="488"/>
        <end position="498"/>
    </location>
</feature>
<dbReference type="Proteomes" id="UP000386466">
    <property type="component" value="Unassembled WGS sequence"/>
</dbReference>
<keyword evidence="6" id="KW-1185">Reference proteome</keyword>
<dbReference type="InterPro" id="IPR011993">
    <property type="entry name" value="PH-like_dom_sf"/>
</dbReference>
<dbReference type="PROSITE" id="PS50010">
    <property type="entry name" value="DH_2"/>
    <property type="match status" value="1"/>
</dbReference>
<proteinExistence type="predicted"/>
<feature type="domain" description="PH" evidence="3">
    <location>
        <begin position="277"/>
        <end position="375"/>
    </location>
</feature>
<feature type="domain" description="DH" evidence="4">
    <location>
        <begin position="74"/>
        <end position="253"/>
    </location>
</feature>
<dbReference type="InterPro" id="IPR035899">
    <property type="entry name" value="DBL_dom_sf"/>
</dbReference>
<feature type="region of interest" description="Disordered" evidence="2">
    <location>
        <begin position="1126"/>
        <end position="1185"/>
    </location>
</feature>
<keyword evidence="1" id="KW-0597">Phosphoprotein</keyword>
<feature type="region of interest" description="Disordered" evidence="2">
    <location>
        <begin position="550"/>
        <end position="582"/>
    </location>
</feature>
<feature type="region of interest" description="Disordered" evidence="2">
    <location>
        <begin position="412"/>
        <end position="499"/>
    </location>
</feature>
<feature type="compositionally biased region" description="Polar residues" evidence="2">
    <location>
        <begin position="660"/>
        <end position="670"/>
    </location>
</feature>
<accession>A0A485NF87</accession>
<dbReference type="InterPro" id="IPR055251">
    <property type="entry name" value="SOS1_NGEF_PH"/>
</dbReference>
<name>A0A485NF87_LYNPA</name>
<dbReference type="PROSITE" id="PS50003">
    <property type="entry name" value="PH_DOMAIN"/>
    <property type="match status" value="1"/>
</dbReference>
<dbReference type="GO" id="GO:2000114">
    <property type="term" value="P:regulation of establishment of cell polarity"/>
    <property type="evidence" value="ECO:0007669"/>
    <property type="project" value="TreeGrafter"/>
</dbReference>
<dbReference type="InterPro" id="IPR043324">
    <property type="entry name" value="PH_PLEKHG1_G2_G3"/>
</dbReference>
<dbReference type="Pfam" id="PF22697">
    <property type="entry name" value="SOS1_NGEF_PH"/>
    <property type="match status" value="1"/>
</dbReference>
<sequence>MRKLSLSKPEEFTQRSGILRTGYLATSPPTSRISLECPLQAAMPGCPSLPLSAKSAARSGRSRAPAAPTHKLSYLGRVVREIVETERMYVQDLRSIVEDYLLKIIDTPGLLKPEQVSALFGNIENIYALNSQLLRDLDGCNSDPVAVASCFVERSQEFDIYTQYCNNYPNSVAALTECMRDKQQAKFFRDRQELLQHSLPLGSYLLKPVQRILKYHLLLQEIAKHFDEEEDGFEVVEDAIDTMTCVAWYINDMKRRHEHAVRLQEIQSLLINWKGPDLTIYGELVLEGTFRVHRVRNERTFFLFDKALLITKKRGDHFVYKSHIPCSSLMLIESTRDSLCFTVTHYKHSKQQYNIQAKTVEEKRSWTHHIKRLILENHHTTIPQKAKEAILEMDSYYPSRYRCSPERLKKAWSSQDEVSTHVRQGRRQSEPTRHLLRQLSEKGGTAGMKEKGRRESEGPKSRRRPGGRSPTSAEKRMSFESTSSLPEVEPDPEPETEQEVFAAVEGASIEEVPSDMESPEVLETQLDAHQELLGMAPPGDMVDFVVAESTEDLKTLSSEEEEEEEDVGAMQEPESLLPPSVLDQASIIAERFVSSFSRRSSLALEDGKASGFGSPRLTSRSSSVLSLEGSEKGSARRGSTTDALGSQPPPEVDSGVGVATESSPSVNGTEPPSPGCPAEPDRSSCKKKESALSTRDRLLLDKIKSYYENAEHHDAGFSIRRRESLSYIPKGLVRNSVSRFNSLPRPDPEPTAPLGHRRQVGSRPASWAMFDLPGPGQASAGEPAPITDAEFRPSSEIVKIWEGMESPGESSHKGPGQGQANGFDLHEPLFILEEHELGAITEESATASPESASPTERPSPAHLARELKELVKELSGDVQGELVAPLHPRIVQLSHVMDGRVSERVKNKVYQLARQYSLRIKSKSVPARPPLQWGKAAPTVPCLQEEAGAPSGGKGKRKPVLSLLNDEQTVAPEHSPPKPCSPRHCSFSPTAASPRTTSPGVRPSSRSPLSPFDTETFNWPDVRELCSKYTSHDEAFQAEGGRPRGQPVNRSRSVPENMVEPPLAGKVGRCCSVGAKRGRADPEATQPQPPGGLPQSRPVGEEALYVTADLTLENNGRVIVMEKGPLPCPTAGLEEGSGQRPSSPAATVGQGLDFQESGISRSPEYWPKEEGPRDPVDPGQQGRVRNLREKFQALNSVG</sequence>
<dbReference type="AlphaFoldDB" id="A0A485NF87"/>
<feature type="region of interest" description="Disordered" evidence="2">
    <location>
        <begin position="968"/>
        <end position="1015"/>
    </location>
</feature>
<organism evidence="5 6">
    <name type="scientific">Lynx pardinus</name>
    <name type="common">Iberian lynx</name>
    <name type="synonym">Felis pardina</name>
    <dbReference type="NCBI Taxonomy" id="191816"/>
    <lineage>
        <taxon>Eukaryota</taxon>
        <taxon>Metazoa</taxon>
        <taxon>Chordata</taxon>
        <taxon>Craniata</taxon>
        <taxon>Vertebrata</taxon>
        <taxon>Euteleostomi</taxon>
        <taxon>Mammalia</taxon>
        <taxon>Eutheria</taxon>
        <taxon>Laurasiatheria</taxon>
        <taxon>Carnivora</taxon>
        <taxon>Feliformia</taxon>
        <taxon>Felidae</taxon>
        <taxon>Felinae</taxon>
        <taxon>Lynx</taxon>
    </lineage>
</organism>
<dbReference type="PANTHER" id="PTHR45924">
    <property type="entry name" value="FI17866P1"/>
    <property type="match status" value="1"/>
</dbReference>
<feature type="compositionally biased region" description="Basic and acidic residues" evidence="2">
    <location>
        <begin position="679"/>
        <end position="693"/>
    </location>
</feature>
<dbReference type="Gene3D" id="2.30.29.30">
    <property type="entry name" value="Pleckstrin-homology domain (PH domain)/Phosphotyrosine-binding domain (PTB)"/>
    <property type="match status" value="1"/>
</dbReference>
<dbReference type="SMART" id="SM00233">
    <property type="entry name" value="PH"/>
    <property type="match status" value="1"/>
</dbReference>
<evidence type="ECO:0000256" key="1">
    <source>
        <dbReference type="ARBA" id="ARBA00022553"/>
    </source>
</evidence>
<feature type="compositionally biased region" description="Polar residues" evidence="2">
    <location>
        <begin position="987"/>
        <end position="1015"/>
    </location>
</feature>
<dbReference type="SUPFAM" id="SSF50729">
    <property type="entry name" value="PH domain-like"/>
    <property type="match status" value="1"/>
</dbReference>
<dbReference type="GO" id="GO:0031267">
    <property type="term" value="F:small GTPase binding"/>
    <property type="evidence" value="ECO:0007669"/>
    <property type="project" value="TreeGrafter"/>
</dbReference>
<feature type="compositionally biased region" description="Basic and acidic residues" evidence="2">
    <location>
        <begin position="1166"/>
        <end position="1176"/>
    </location>
</feature>
<dbReference type="PANTHER" id="PTHR45924:SF4">
    <property type="entry name" value="PLECKSTRIN HOMOLOGY DOMAIN-CONTAINING FAMILY G MEMBER 3"/>
    <property type="match status" value="1"/>
</dbReference>
<protein>
    <submittedName>
        <fullName evidence="5">Pleckstrin homology</fullName>
    </submittedName>
</protein>
<dbReference type="Gene3D" id="1.20.900.10">
    <property type="entry name" value="Dbl homology (DH) domain"/>
    <property type="match status" value="1"/>
</dbReference>
<dbReference type="GO" id="GO:0005085">
    <property type="term" value="F:guanyl-nucleotide exchange factor activity"/>
    <property type="evidence" value="ECO:0007669"/>
    <property type="project" value="InterPro"/>
</dbReference>
<dbReference type="EMBL" id="CAAGRJ010012025">
    <property type="protein sequence ID" value="VFV28842.1"/>
    <property type="molecule type" value="Genomic_DNA"/>
</dbReference>
<evidence type="ECO:0000259" key="4">
    <source>
        <dbReference type="PROSITE" id="PS50010"/>
    </source>
</evidence>
<feature type="region of interest" description="Disordered" evidence="2">
    <location>
        <begin position="739"/>
        <end position="769"/>
    </location>
</feature>
<feature type="compositionally biased region" description="Acidic residues" evidence="2">
    <location>
        <begin position="558"/>
        <end position="567"/>
    </location>
</feature>
<evidence type="ECO:0000259" key="3">
    <source>
        <dbReference type="PROSITE" id="PS50003"/>
    </source>
</evidence>
<feature type="compositionally biased region" description="Basic and acidic residues" evidence="2">
    <location>
        <begin position="448"/>
        <end position="460"/>
    </location>
</feature>
<dbReference type="SMART" id="SM00325">
    <property type="entry name" value="RhoGEF"/>
    <property type="match status" value="1"/>
</dbReference>